<feature type="domain" description="RNA polymerase sigma-70 region 2" evidence="5">
    <location>
        <begin position="25"/>
        <end position="90"/>
    </location>
</feature>
<evidence type="ECO:0000256" key="1">
    <source>
        <dbReference type="ARBA" id="ARBA00010641"/>
    </source>
</evidence>
<dbReference type="InterPro" id="IPR007627">
    <property type="entry name" value="RNA_pol_sigma70_r2"/>
</dbReference>
<sequence>MEQNNDYKYIEKLAQNDDHDAFRFLFLKYFPKLKFFITHLVKSETIAEELSQDIFIRIWENREKLTVIQSLNSYLYRMAKNAAINYLNRKYVEENYVLNYNQYDEPSVEETFQAKEMELLVQLVVERMPSQRKKIFEMSRVENLKNEEIAKKLNISKKTVENHLNFALKEIRKAISLSVFFFF</sequence>
<dbReference type="InterPro" id="IPR039425">
    <property type="entry name" value="RNA_pol_sigma-70-like"/>
</dbReference>
<comment type="caution">
    <text evidence="7">The sequence shown here is derived from an EMBL/GenBank/DDBJ whole genome shotgun (WGS) entry which is preliminary data.</text>
</comment>
<evidence type="ECO:0000313" key="7">
    <source>
        <dbReference type="EMBL" id="KAA6333679.1"/>
    </source>
</evidence>
<organism evidence="7">
    <name type="scientific">termite gut metagenome</name>
    <dbReference type="NCBI Taxonomy" id="433724"/>
    <lineage>
        <taxon>unclassified sequences</taxon>
        <taxon>metagenomes</taxon>
        <taxon>organismal metagenomes</taxon>
    </lineage>
</organism>
<reference evidence="7" key="1">
    <citation type="submission" date="2019-03" db="EMBL/GenBank/DDBJ databases">
        <title>Single cell metagenomics reveals metabolic interactions within the superorganism composed of flagellate Streblomastix strix and complex community of Bacteroidetes bacteria on its surface.</title>
        <authorList>
            <person name="Treitli S.C."/>
            <person name="Kolisko M."/>
            <person name="Husnik F."/>
            <person name="Keeling P."/>
            <person name="Hampl V."/>
        </authorList>
    </citation>
    <scope>NUCLEOTIDE SEQUENCE</scope>
    <source>
        <strain evidence="7">STM</strain>
    </source>
</reference>
<dbReference type="GO" id="GO:0006352">
    <property type="term" value="P:DNA-templated transcription initiation"/>
    <property type="evidence" value="ECO:0007669"/>
    <property type="project" value="InterPro"/>
</dbReference>
<dbReference type="GO" id="GO:0003677">
    <property type="term" value="F:DNA binding"/>
    <property type="evidence" value="ECO:0007669"/>
    <property type="project" value="InterPro"/>
</dbReference>
<dbReference type="Gene3D" id="1.10.1740.10">
    <property type="match status" value="1"/>
</dbReference>
<protein>
    <submittedName>
        <fullName evidence="7">ECF RNA polymerase sigma factor RpoE</fullName>
    </submittedName>
</protein>
<proteinExistence type="inferred from homology"/>
<gene>
    <name evidence="7" type="ORF">EZS27_017936</name>
</gene>
<evidence type="ECO:0000259" key="5">
    <source>
        <dbReference type="Pfam" id="PF04542"/>
    </source>
</evidence>
<dbReference type="GO" id="GO:0016987">
    <property type="term" value="F:sigma factor activity"/>
    <property type="evidence" value="ECO:0007669"/>
    <property type="project" value="UniProtKB-KW"/>
</dbReference>
<dbReference type="PANTHER" id="PTHR43133">
    <property type="entry name" value="RNA POLYMERASE ECF-TYPE SIGMA FACTO"/>
    <property type="match status" value="1"/>
</dbReference>
<dbReference type="NCBIfam" id="TIGR02985">
    <property type="entry name" value="Sig70_bacteroi1"/>
    <property type="match status" value="1"/>
</dbReference>
<dbReference type="InterPro" id="IPR036388">
    <property type="entry name" value="WH-like_DNA-bd_sf"/>
</dbReference>
<feature type="domain" description="RNA polymerase sigma factor 70 region 4 type 2" evidence="6">
    <location>
        <begin position="120"/>
        <end position="170"/>
    </location>
</feature>
<evidence type="ECO:0000256" key="2">
    <source>
        <dbReference type="ARBA" id="ARBA00023015"/>
    </source>
</evidence>
<keyword evidence="3" id="KW-0731">Sigma factor</keyword>
<evidence type="ECO:0000259" key="6">
    <source>
        <dbReference type="Pfam" id="PF08281"/>
    </source>
</evidence>
<dbReference type="Pfam" id="PF08281">
    <property type="entry name" value="Sigma70_r4_2"/>
    <property type="match status" value="1"/>
</dbReference>
<dbReference type="InterPro" id="IPR013324">
    <property type="entry name" value="RNA_pol_sigma_r3/r4-like"/>
</dbReference>
<dbReference type="PANTHER" id="PTHR43133:SF46">
    <property type="entry name" value="RNA POLYMERASE SIGMA-70 FACTOR ECF SUBFAMILY"/>
    <property type="match status" value="1"/>
</dbReference>
<dbReference type="NCBIfam" id="TIGR02937">
    <property type="entry name" value="sigma70-ECF"/>
    <property type="match status" value="1"/>
</dbReference>
<evidence type="ECO:0000256" key="4">
    <source>
        <dbReference type="ARBA" id="ARBA00023163"/>
    </source>
</evidence>
<dbReference type="InterPro" id="IPR013249">
    <property type="entry name" value="RNA_pol_sigma70_r4_t2"/>
</dbReference>
<accession>A0A5J4RJ91</accession>
<dbReference type="EMBL" id="SNRY01001084">
    <property type="protein sequence ID" value="KAA6333679.1"/>
    <property type="molecule type" value="Genomic_DNA"/>
</dbReference>
<dbReference type="InterPro" id="IPR014284">
    <property type="entry name" value="RNA_pol_sigma-70_dom"/>
</dbReference>
<evidence type="ECO:0000256" key="3">
    <source>
        <dbReference type="ARBA" id="ARBA00023082"/>
    </source>
</evidence>
<dbReference type="Gene3D" id="1.10.10.10">
    <property type="entry name" value="Winged helix-like DNA-binding domain superfamily/Winged helix DNA-binding domain"/>
    <property type="match status" value="1"/>
</dbReference>
<dbReference type="SUPFAM" id="SSF88946">
    <property type="entry name" value="Sigma2 domain of RNA polymerase sigma factors"/>
    <property type="match status" value="1"/>
</dbReference>
<dbReference type="SUPFAM" id="SSF88659">
    <property type="entry name" value="Sigma3 and sigma4 domains of RNA polymerase sigma factors"/>
    <property type="match status" value="1"/>
</dbReference>
<keyword evidence="2" id="KW-0805">Transcription regulation</keyword>
<keyword evidence="4" id="KW-0804">Transcription</keyword>
<dbReference type="Pfam" id="PF04542">
    <property type="entry name" value="Sigma70_r2"/>
    <property type="match status" value="1"/>
</dbReference>
<dbReference type="InterPro" id="IPR014327">
    <property type="entry name" value="RNA_pol_sigma70_bacteroid"/>
</dbReference>
<dbReference type="AlphaFoldDB" id="A0A5J4RJ91"/>
<name>A0A5J4RJ91_9ZZZZ</name>
<comment type="similarity">
    <text evidence="1">Belongs to the sigma-70 factor family. ECF subfamily.</text>
</comment>
<dbReference type="InterPro" id="IPR013325">
    <property type="entry name" value="RNA_pol_sigma_r2"/>
</dbReference>